<feature type="binding site" evidence="7">
    <location>
        <begin position="45"/>
        <end position="46"/>
    </location>
    <ligand>
        <name>substrate</name>
    </ligand>
</feature>
<evidence type="ECO:0000313" key="9">
    <source>
        <dbReference type="Proteomes" id="UP000306236"/>
    </source>
</evidence>
<dbReference type="Pfam" id="PF01177">
    <property type="entry name" value="Asp_Glu_race"/>
    <property type="match status" value="1"/>
</dbReference>
<evidence type="ECO:0000256" key="7">
    <source>
        <dbReference type="HAMAP-Rule" id="MF_00258"/>
    </source>
</evidence>
<feature type="active site" description="Proton donor/acceptor" evidence="7">
    <location>
        <position position="191"/>
    </location>
</feature>
<proteinExistence type="inferred from homology"/>
<feature type="binding site" evidence="7">
    <location>
        <begin position="192"/>
        <end position="193"/>
    </location>
    <ligand>
        <name>substrate</name>
    </ligand>
</feature>
<comment type="pathway">
    <text evidence="7">Cell wall biogenesis; peptidoglycan biosynthesis.</text>
</comment>
<dbReference type="PANTHER" id="PTHR21198">
    <property type="entry name" value="GLUTAMATE RACEMASE"/>
    <property type="match status" value="1"/>
</dbReference>
<evidence type="ECO:0000313" key="8">
    <source>
        <dbReference type="EMBL" id="THJ34613.1"/>
    </source>
</evidence>
<comment type="function">
    <text evidence="7">Provides the (R)-glutamate required for cell wall biosynthesis.</text>
</comment>
<evidence type="ECO:0000256" key="6">
    <source>
        <dbReference type="ARBA" id="ARBA00023316"/>
    </source>
</evidence>
<feature type="active site" description="Proton donor/acceptor" evidence="7">
    <location>
        <position position="77"/>
    </location>
</feature>
<dbReference type="InterPro" id="IPR004391">
    <property type="entry name" value="Glu_race"/>
</dbReference>
<dbReference type="GO" id="GO:0008881">
    <property type="term" value="F:glutamate racemase activity"/>
    <property type="evidence" value="ECO:0007669"/>
    <property type="project" value="UniProtKB-UniRule"/>
</dbReference>
<keyword evidence="9" id="KW-1185">Reference proteome</keyword>
<dbReference type="InterPro" id="IPR015942">
    <property type="entry name" value="Asp/Glu/hydantoin_racemase"/>
</dbReference>
<dbReference type="GO" id="GO:0008360">
    <property type="term" value="P:regulation of cell shape"/>
    <property type="evidence" value="ECO:0007669"/>
    <property type="project" value="UniProtKB-KW"/>
</dbReference>
<dbReference type="UniPathway" id="UPA00219"/>
<dbReference type="Proteomes" id="UP000306236">
    <property type="component" value="Unassembled WGS sequence"/>
</dbReference>
<dbReference type="EMBL" id="SSWX01000006">
    <property type="protein sequence ID" value="THJ34613.1"/>
    <property type="molecule type" value="Genomic_DNA"/>
</dbReference>
<comment type="caution">
    <text evidence="8">The sequence shown here is derived from an EMBL/GenBank/DDBJ whole genome shotgun (WGS) entry which is preliminary data.</text>
</comment>
<evidence type="ECO:0000256" key="1">
    <source>
        <dbReference type="ARBA" id="ARBA00001602"/>
    </source>
</evidence>
<keyword evidence="5 7" id="KW-0413">Isomerase</keyword>
<evidence type="ECO:0000256" key="3">
    <source>
        <dbReference type="ARBA" id="ARBA00022960"/>
    </source>
</evidence>
<dbReference type="RefSeq" id="WP_136405823.1">
    <property type="nucleotide sequence ID" value="NZ_SSWX01000006.1"/>
</dbReference>
<feature type="binding site" evidence="7">
    <location>
        <begin position="13"/>
        <end position="14"/>
    </location>
    <ligand>
        <name>substrate</name>
    </ligand>
</feature>
<comment type="similarity">
    <text evidence="7">Belongs to the aspartate/glutamate racemases family.</text>
</comment>
<sequence length="266" mass="28470">MSTHSSLPIGVFDSGIGGLSILQALQQQLPHETFVYFSDSGFAPYGERSDAFITERSLYISEGLQSQHQIKALVVACNTATTVAIHALRARWQTMPIIGVEPAIKPALASTTSGHIAVLATARTLASPKYQNLVSQLQGSALVRHVACNGLAKAIEQQDTQAIEALSALYIAQALARTEQQPAVDTLVLGCTHYPLVLPLLQKHAPASVQWLDSASAVAKQTEAKLQALDLLAPPTQQGHTWLQTSGDSDLLHAIAKRCLPQRQTA</sequence>
<dbReference type="SUPFAM" id="SSF53681">
    <property type="entry name" value="Aspartate/glutamate racemase"/>
    <property type="match status" value="2"/>
</dbReference>
<comment type="catalytic activity">
    <reaction evidence="1 7">
        <text>L-glutamate = D-glutamate</text>
        <dbReference type="Rhea" id="RHEA:12813"/>
        <dbReference type="ChEBI" id="CHEBI:29985"/>
        <dbReference type="ChEBI" id="CHEBI:29986"/>
        <dbReference type="EC" id="5.1.1.3"/>
    </reaction>
</comment>
<evidence type="ECO:0000256" key="5">
    <source>
        <dbReference type="ARBA" id="ARBA00023235"/>
    </source>
</evidence>
<name>A0A4S5BTK5_9BURK</name>
<reference evidence="8 9" key="1">
    <citation type="submission" date="2019-04" db="EMBL/GenBank/DDBJ databases">
        <title>Lampropedia sp YIM MLB12 draf genome.</title>
        <authorList>
            <person name="Wang Y.-X."/>
        </authorList>
    </citation>
    <scope>NUCLEOTIDE SEQUENCE [LARGE SCALE GENOMIC DNA]</scope>
    <source>
        <strain evidence="8 9">YIM MLB12</strain>
    </source>
</reference>
<dbReference type="FunFam" id="3.40.50.1860:FF:000001">
    <property type="entry name" value="Glutamate racemase"/>
    <property type="match status" value="1"/>
</dbReference>
<dbReference type="GO" id="GO:0009252">
    <property type="term" value="P:peptidoglycan biosynthetic process"/>
    <property type="evidence" value="ECO:0007669"/>
    <property type="project" value="UniProtKB-UniRule"/>
</dbReference>
<organism evidence="8 9">
    <name type="scientific">Lampropedia aestuarii</name>
    <dbReference type="NCBI Taxonomy" id="2562762"/>
    <lineage>
        <taxon>Bacteria</taxon>
        <taxon>Pseudomonadati</taxon>
        <taxon>Pseudomonadota</taxon>
        <taxon>Betaproteobacteria</taxon>
        <taxon>Burkholderiales</taxon>
        <taxon>Comamonadaceae</taxon>
        <taxon>Lampropedia</taxon>
    </lineage>
</organism>
<protein>
    <recommendedName>
        <fullName evidence="2 7">Glutamate racemase</fullName>
        <ecNumber evidence="2 7">5.1.1.3</ecNumber>
    </recommendedName>
</protein>
<dbReference type="InterPro" id="IPR018187">
    <property type="entry name" value="Asp/Glu_racemase_AS_1"/>
</dbReference>
<gene>
    <name evidence="7 8" type="primary">murI</name>
    <name evidence="8" type="ORF">E8K88_06440</name>
</gene>
<dbReference type="PROSITE" id="PS00924">
    <property type="entry name" value="ASP_GLU_RACEMASE_2"/>
    <property type="match status" value="1"/>
</dbReference>
<dbReference type="EC" id="5.1.1.3" evidence="2 7"/>
<accession>A0A4S5BTK5</accession>
<dbReference type="Gene3D" id="3.40.50.1860">
    <property type="match status" value="2"/>
</dbReference>
<dbReference type="InterPro" id="IPR033134">
    <property type="entry name" value="Asp/Glu_racemase_AS_2"/>
</dbReference>
<dbReference type="HAMAP" id="MF_00258">
    <property type="entry name" value="Glu_racemase"/>
    <property type="match status" value="1"/>
</dbReference>
<dbReference type="InterPro" id="IPR001920">
    <property type="entry name" value="Asp/Glu_race"/>
</dbReference>
<keyword evidence="3 7" id="KW-0133">Cell shape</keyword>
<keyword evidence="6 7" id="KW-0961">Cell wall biogenesis/degradation</keyword>
<dbReference type="PANTHER" id="PTHR21198:SF2">
    <property type="entry name" value="GLUTAMATE RACEMASE"/>
    <property type="match status" value="1"/>
</dbReference>
<dbReference type="NCBIfam" id="TIGR00067">
    <property type="entry name" value="glut_race"/>
    <property type="match status" value="1"/>
</dbReference>
<evidence type="ECO:0000256" key="4">
    <source>
        <dbReference type="ARBA" id="ARBA00022984"/>
    </source>
</evidence>
<dbReference type="GO" id="GO:0071555">
    <property type="term" value="P:cell wall organization"/>
    <property type="evidence" value="ECO:0007669"/>
    <property type="project" value="UniProtKB-KW"/>
</dbReference>
<feature type="binding site" evidence="7">
    <location>
        <begin position="78"/>
        <end position="79"/>
    </location>
    <ligand>
        <name>substrate</name>
    </ligand>
</feature>
<dbReference type="PROSITE" id="PS00923">
    <property type="entry name" value="ASP_GLU_RACEMASE_1"/>
    <property type="match status" value="1"/>
</dbReference>
<evidence type="ECO:0000256" key="2">
    <source>
        <dbReference type="ARBA" id="ARBA00013090"/>
    </source>
</evidence>
<dbReference type="OrthoDB" id="9801055at2"/>
<keyword evidence="4 7" id="KW-0573">Peptidoglycan synthesis</keyword>
<dbReference type="AlphaFoldDB" id="A0A4S5BTK5"/>